<dbReference type="PANTHER" id="PTHR30055">
    <property type="entry name" value="HTH-TYPE TRANSCRIPTIONAL REGULATOR RUTR"/>
    <property type="match status" value="1"/>
</dbReference>
<gene>
    <name evidence="6" type="ORF">VV02_05275</name>
</gene>
<dbReference type="STRING" id="571913.VV02_05275"/>
<feature type="DNA-binding region" description="H-T-H motif" evidence="4">
    <location>
        <begin position="37"/>
        <end position="56"/>
    </location>
</feature>
<keyword evidence="2 4" id="KW-0238">DNA-binding</keyword>
<evidence type="ECO:0000256" key="1">
    <source>
        <dbReference type="ARBA" id="ARBA00023015"/>
    </source>
</evidence>
<dbReference type="SUPFAM" id="SSF46689">
    <property type="entry name" value="Homeodomain-like"/>
    <property type="match status" value="1"/>
</dbReference>
<dbReference type="FunFam" id="1.10.10.60:FF:000141">
    <property type="entry name" value="TetR family transcriptional regulator"/>
    <property type="match status" value="1"/>
</dbReference>
<dbReference type="Pfam" id="PF00440">
    <property type="entry name" value="TetR_N"/>
    <property type="match status" value="1"/>
</dbReference>
<dbReference type="GO" id="GO:0000976">
    <property type="term" value="F:transcription cis-regulatory region binding"/>
    <property type="evidence" value="ECO:0007669"/>
    <property type="project" value="TreeGrafter"/>
</dbReference>
<dbReference type="Gene3D" id="1.10.357.10">
    <property type="entry name" value="Tetracycline Repressor, domain 2"/>
    <property type="match status" value="1"/>
</dbReference>
<evidence type="ECO:0000313" key="7">
    <source>
        <dbReference type="Proteomes" id="UP000066480"/>
    </source>
</evidence>
<dbReference type="EMBL" id="CP011112">
    <property type="protein sequence ID" value="AKU15415.1"/>
    <property type="molecule type" value="Genomic_DNA"/>
</dbReference>
<proteinExistence type="predicted"/>
<dbReference type="PROSITE" id="PS01081">
    <property type="entry name" value="HTH_TETR_1"/>
    <property type="match status" value="1"/>
</dbReference>
<dbReference type="InterPro" id="IPR009057">
    <property type="entry name" value="Homeodomain-like_sf"/>
</dbReference>
<protein>
    <recommendedName>
        <fullName evidence="5">HTH tetR-type domain-containing protein</fullName>
    </recommendedName>
</protein>
<dbReference type="GO" id="GO:0045892">
    <property type="term" value="P:negative regulation of DNA-templated transcription"/>
    <property type="evidence" value="ECO:0007669"/>
    <property type="project" value="UniProtKB-ARBA"/>
</dbReference>
<evidence type="ECO:0000256" key="3">
    <source>
        <dbReference type="ARBA" id="ARBA00023163"/>
    </source>
</evidence>
<dbReference type="AlphaFoldDB" id="A0A0K1JFP6"/>
<evidence type="ECO:0000256" key="4">
    <source>
        <dbReference type="PROSITE-ProRule" id="PRU00335"/>
    </source>
</evidence>
<reference evidence="6 7" key="1">
    <citation type="submission" date="2015-03" db="EMBL/GenBank/DDBJ databases">
        <title>Luteipulveratus halotolerans sp. nov., a novel actinobacterium (Dermacoccaceae) from Sarawak, Malaysia.</title>
        <authorList>
            <person name="Juboi H."/>
            <person name="Basik A."/>
            <person name="Shamsul S.S."/>
            <person name="Arnold P."/>
            <person name="Schmitt E.K."/>
            <person name="Sanglier J.-J."/>
            <person name="Yeo T."/>
        </authorList>
    </citation>
    <scope>NUCLEOTIDE SEQUENCE [LARGE SCALE GENOMIC DNA]</scope>
    <source>
        <strain evidence="6 7">MN07-A0370</strain>
    </source>
</reference>
<dbReference type="Proteomes" id="UP000066480">
    <property type="component" value="Chromosome"/>
</dbReference>
<keyword evidence="3" id="KW-0804">Transcription</keyword>
<dbReference type="RefSeq" id="WP_052590302.1">
    <property type="nucleotide sequence ID" value="NZ_CP011112.1"/>
</dbReference>
<dbReference type="PRINTS" id="PR00455">
    <property type="entry name" value="HTHTETR"/>
</dbReference>
<accession>A0A0K1JFP6</accession>
<evidence type="ECO:0000259" key="5">
    <source>
        <dbReference type="PROSITE" id="PS50977"/>
    </source>
</evidence>
<keyword evidence="7" id="KW-1185">Reference proteome</keyword>
<dbReference type="OrthoDB" id="3784817at2"/>
<dbReference type="PROSITE" id="PS50977">
    <property type="entry name" value="HTH_TETR_2"/>
    <property type="match status" value="1"/>
</dbReference>
<evidence type="ECO:0000256" key="2">
    <source>
        <dbReference type="ARBA" id="ARBA00023125"/>
    </source>
</evidence>
<dbReference type="GO" id="GO:0003700">
    <property type="term" value="F:DNA-binding transcription factor activity"/>
    <property type="evidence" value="ECO:0007669"/>
    <property type="project" value="TreeGrafter"/>
</dbReference>
<dbReference type="PANTHER" id="PTHR30055:SF234">
    <property type="entry name" value="HTH-TYPE TRANSCRIPTIONAL REGULATOR BETI"/>
    <property type="match status" value="1"/>
</dbReference>
<sequence length="206" mass="22397">MARGGTGTKGVPRDVREGQIVEVAAAHFDRDGYAHVSMNAIAAAAGISKPLIYEYFGSKDELYAACVRAAGERLVTAVSGAAEASVATDATTTRALTTLRAIFDSLEEHRHDWGLIYDASVPASTSAHALVARYRRRLNEYGFAGTAESTAGRRDPLDQSLMTHLWFGILAVAMRWWHDHPDETAATMTARCQRILQSLSEEGSRE</sequence>
<evidence type="ECO:0000313" key="6">
    <source>
        <dbReference type="EMBL" id="AKU15415.1"/>
    </source>
</evidence>
<dbReference type="InterPro" id="IPR001647">
    <property type="entry name" value="HTH_TetR"/>
</dbReference>
<dbReference type="InterPro" id="IPR023772">
    <property type="entry name" value="DNA-bd_HTH_TetR-type_CS"/>
</dbReference>
<dbReference type="InterPro" id="IPR050109">
    <property type="entry name" value="HTH-type_TetR-like_transc_reg"/>
</dbReference>
<name>A0A0K1JFP6_9MICO</name>
<keyword evidence="1" id="KW-0805">Transcription regulation</keyword>
<organism evidence="6 7">
    <name type="scientific">Luteipulveratus mongoliensis</name>
    <dbReference type="NCBI Taxonomy" id="571913"/>
    <lineage>
        <taxon>Bacteria</taxon>
        <taxon>Bacillati</taxon>
        <taxon>Actinomycetota</taxon>
        <taxon>Actinomycetes</taxon>
        <taxon>Micrococcales</taxon>
        <taxon>Dermacoccaceae</taxon>
        <taxon>Luteipulveratus</taxon>
    </lineage>
</organism>
<dbReference type="KEGG" id="lmoi:VV02_05275"/>
<feature type="domain" description="HTH tetR-type" evidence="5">
    <location>
        <begin position="14"/>
        <end position="74"/>
    </location>
</feature>